<dbReference type="GeneID" id="92074898"/>
<gene>
    <name evidence="4" type="ORF">PG986_005614</name>
</gene>
<reference evidence="4 5" key="1">
    <citation type="submission" date="2023-01" db="EMBL/GenBank/DDBJ databases">
        <title>Analysis of 21 Apiospora genomes using comparative genomics revels a genus with tremendous synthesis potential of carbohydrate active enzymes and secondary metabolites.</title>
        <authorList>
            <person name="Sorensen T."/>
        </authorList>
    </citation>
    <scope>NUCLEOTIDE SEQUENCE [LARGE SCALE GENOMIC DNA]</scope>
    <source>
        <strain evidence="4 5">CBS 24483</strain>
    </source>
</reference>
<evidence type="ECO:0000313" key="5">
    <source>
        <dbReference type="Proteomes" id="UP001391051"/>
    </source>
</evidence>
<organism evidence="4 5">
    <name type="scientific">Apiospora aurea</name>
    <dbReference type="NCBI Taxonomy" id="335848"/>
    <lineage>
        <taxon>Eukaryota</taxon>
        <taxon>Fungi</taxon>
        <taxon>Dikarya</taxon>
        <taxon>Ascomycota</taxon>
        <taxon>Pezizomycotina</taxon>
        <taxon>Sordariomycetes</taxon>
        <taxon>Xylariomycetidae</taxon>
        <taxon>Amphisphaeriales</taxon>
        <taxon>Apiosporaceae</taxon>
        <taxon>Apiospora</taxon>
    </lineage>
</organism>
<accession>A0ABR1QI26</accession>
<feature type="region of interest" description="Disordered" evidence="1">
    <location>
        <begin position="189"/>
        <end position="237"/>
    </location>
</feature>
<protein>
    <recommendedName>
        <fullName evidence="3">DUF7735 domain-containing protein</fullName>
    </recommendedName>
</protein>
<dbReference type="Proteomes" id="UP001391051">
    <property type="component" value="Unassembled WGS sequence"/>
</dbReference>
<feature type="domain" description="DUF7735" evidence="3">
    <location>
        <begin position="55"/>
        <end position="190"/>
    </location>
</feature>
<dbReference type="InterPro" id="IPR056637">
    <property type="entry name" value="DUF7735"/>
</dbReference>
<evidence type="ECO:0000313" key="4">
    <source>
        <dbReference type="EMBL" id="KAK7956392.1"/>
    </source>
</evidence>
<dbReference type="EMBL" id="JAQQWE010000004">
    <property type="protein sequence ID" value="KAK7956392.1"/>
    <property type="molecule type" value="Genomic_DNA"/>
</dbReference>
<keyword evidence="5" id="KW-1185">Reference proteome</keyword>
<dbReference type="Pfam" id="PF24870">
    <property type="entry name" value="DUF7735"/>
    <property type="match status" value="1"/>
</dbReference>
<feature type="chain" id="PRO_5045909218" description="DUF7735 domain-containing protein" evidence="2">
    <location>
        <begin position="21"/>
        <end position="253"/>
    </location>
</feature>
<sequence>MMCLLFNGLLALTTLPHALARLTPSIPTATALPPTAGAGVLQARAEVTTATEEPMPTSTADPWQCALANVTKYFDVMTPTGAFSDALVSYGSVLIEPCVATATGIDELDCTVSNSEDWCGFGTTAPPAIASSYKSYASAAAEFWKSNSASISSISSDCPNWWGRPDVKQHVWLSQFITHAGCYIAAHPSTSTDSPSSTQSGFSSVTSSGTERSSTADSTLPGAPAAADPEAATSGAASLGSPLFRRVSQVLAW</sequence>
<keyword evidence="2" id="KW-0732">Signal</keyword>
<comment type="caution">
    <text evidence="4">The sequence shown here is derived from an EMBL/GenBank/DDBJ whole genome shotgun (WGS) entry which is preliminary data.</text>
</comment>
<name>A0ABR1QI26_9PEZI</name>
<evidence type="ECO:0000259" key="3">
    <source>
        <dbReference type="Pfam" id="PF24870"/>
    </source>
</evidence>
<dbReference type="RefSeq" id="XP_066701698.1">
    <property type="nucleotide sequence ID" value="XM_066841836.1"/>
</dbReference>
<feature type="signal peptide" evidence="2">
    <location>
        <begin position="1"/>
        <end position="20"/>
    </location>
</feature>
<evidence type="ECO:0000256" key="2">
    <source>
        <dbReference type="SAM" id="SignalP"/>
    </source>
</evidence>
<proteinExistence type="predicted"/>
<evidence type="ECO:0000256" key="1">
    <source>
        <dbReference type="SAM" id="MobiDB-lite"/>
    </source>
</evidence>